<feature type="transmembrane region" description="Helical" evidence="10">
    <location>
        <begin position="160"/>
        <end position="179"/>
    </location>
</feature>
<feature type="transmembrane region" description="Helical" evidence="10">
    <location>
        <begin position="315"/>
        <end position="334"/>
    </location>
</feature>
<evidence type="ECO:0000256" key="3">
    <source>
        <dbReference type="ARBA" id="ARBA00022692"/>
    </source>
</evidence>
<feature type="transmembrane region" description="Helical" evidence="10">
    <location>
        <begin position="482"/>
        <end position="505"/>
    </location>
</feature>
<comment type="subcellular location">
    <subcellularLocation>
        <location evidence="1">Vacuole membrane</location>
        <topology evidence="1">Multi-pass membrane protein</topology>
    </subcellularLocation>
</comment>
<feature type="transmembrane region" description="Helical" evidence="10">
    <location>
        <begin position="391"/>
        <end position="411"/>
    </location>
</feature>
<dbReference type="GO" id="GO:0005774">
    <property type="term" value="C:vacuolar membrane"/>
    <property type="evidence" value="ECO:0007669"/>
    <property type="project" value="UniProtKB-SubCell"/>
</dbReference>
<dbReference type="Gene3D" id="1.20.1250.20">
    <property type="entry name" value="MFS general substrate transporter like domains"/>
    <property type="match status" value="1"/>
</dbReference>
<dbReference type="InterPro" id="IPR011701">
    <property type="entry name" value="MFS"/>
</dbReference>
<dbReference type="Pfam" id="PF07690">
    <property type="entry name" value="MFS_1"/>
    <property type="match status" value="1"/>
</dbReference>
<dbReference type="SUPFAM" id="SSF103473">
    <property type="entry name" value="MFS general substrate transporter"/>
    <property type="match status" value="1"/>
</dbReference>
<evidence type="ECO:0000256" key="4">
    <source>
        <dbReference type="ARBA" id="ARBA00022989"/>
    </source>
</evidence>
<feature type="transmembrane region" description="Helical" evidence="10">
    <location>
        <begin position="355"/>
        <end position="379"/>
    </location>
</feature>
<dbReference type="Gene3D" id="1.20.1720.10">
    <property type="entry name" value="Multidrug resistance protein D"/>
    <property type="match status" value="1"/>
</dbReference>
<accession>F2TQL1</accession>
<feature type="compositionally biased region" description="Basic and acidic residues" evidence="9">
    <location>
        <begin position="599"/>
        <end position="624"/>
    </location>
</feature>
<comment type="function">
    <text evidence="6">Efflux pump; part of the gene cluster that mediates the biosynthesis of dothistromin (DOTH), a polyketide toxin very similar in structure to the aflatoxin precursor, versicolorin B. One function of dotC may be to transport early-stage dothistromin biosynthetic intermediates from the cytoplasm into vacuoles, thereby affecting the rate of dothistromin production.</text>
</comment>
<dbReference type="InterPro" id="IPR036259">
    <property type="entry name" value="MFS_trans_sf"/>
</dbReference>
<feature type="transmembrane region" description="Helical" evidence="10">
    <location>
        <begin position="91"/>
        <end position="118"/>
    </location>
</feature>
<evidence type="ECO:0000256" key="2">
    <source>
        <dbReference type="ARBA" id="ARBA00007520"/>
    </source>
</evidence>
<feature type="transmembrane region" description="Helical" evidence="10">
    <location>
        <begin position="250"/>
        <end position="268"/>
    </location>
</feature>
<evidence type="ECO:0000256" key="5">
    <source>
        <dbReference type="ARBA" id="ARBA00023136"/>
    </source>
</evidence>
<dbReference type="EMBL" id="GG749496">
    <property type="protein sequence ID" value="EGE85524.1"/>
    <property type="molecule type" value="Genomic_DNA"/>
</dbReference>
<feature type="transmembrane region" description="Helical" evidence="10">
    <location>
        <begin position="185"/>
        <end position="206"/>
    </location>
</feature>
<keyword evidence="4 10" id="KW-1133">Transmembrane helix</keyword>
<feature type="transmembrane region" description="Helical" evidence="10">
    <location>
        <begin position="563"/>
        <end position="581"/>
    </location>
</feature>
<evidence type="ECO:0000256" key="8">
    <source>
        <dbReference type="ARBA" id="ARBA00083178"/>
    </source>
</evidence>
<evidence type="ECO:0000256" key="1">
    <source>
        <dbReference type="ARBA" id="ARBA00004128"/>
    </source>
</evidence>
<feature type="transmembrane region" description="Helical" evidence="10">
    <location>
        <begin position="130"/>
        <end position="148"/>
    </location>
</feature>
<feature type="compositionally biased region" description="Polar residues" evidence="9">
    <location>
        <begin position="54"/>
        <end position="74"/>
    </location>
</feature>
<dbReference type="GO" id="GO:0022857">
    <property type="term" value="F:transmembrane transporter activity"/>
    <property type="evidence" value="ECO:0007669"/>
    <property type="project" value="InterPro"/>
</dbReference>
<comment type="similarity">
    <text evidence="2">Belongs to the major facilitator superfamily. TCR/Tet family.</text>
</comment>
<dbReference type="HOGENOM" id="CLU_000960_22_0_1"/>
<keyword evidence="3 10" id="KW-0812">Transmembrane</keyword>
<dbReference type="CDD" id="cd17502">
    <property type="entry name" value="MFS_Azr1_MDR_like"/>
    <property type="match status" value="1"/>
</dbReference>
<evidence type="ECO:0000256" key="9">
    <source>
        <dbReference type="SAM" id="MobiDB-lite"/>
    </source>
</evidence>
<evidence type="ECO:0000256" key="10">
    <source>
        <dbReference type="SAM" id="Phobius"/>
    </source>
</evidence>
<feature type="transmembrane region" description="Helical" evidence="10">
    <location>
        <begin position="218"/>
        <end position="244"/>
    </location>
</feature>
<dbReference type="PROSITE" id="PS50850">
    <property type="entry name" value="MFS"/>
    <property type="match status" value="1"/>
</dbReference>
<keyword evidence="5 10" id="KW-0472">Membrane</keyword>
<feature type="transmembrane region" description="Helical" evidence="10">
    <location>
        <begin position="418"/>
        <end position="437"/>
    </location>
</feature>
<feature type="compositionally biased region" description="Basic and acidic residues" evidence="9">
    <location>
        <begin position="9"/>
        <end position="24"/>
    </location>
</feature>
<feature type="region of interest" description="Disordered" evidence="9">
    <location>
        <begin position="1"/>
        <end position="84"/>
    </location>
</feature>
<evidence type="ECO:0000256" key="6">
    <source>
        <dbReference type="ARBA" id="ARBA00057269"/>
    </source>
</evidence>
<feature type="region of interest" description="Disordered" evidence="9">
    <location>
        <begin position="596"/>
        <end position="633"/>
    </location>
</feature>
<dbReference type="PANTHER" id="PTHR23501:SF102">
    <property type="entry name" value="DRUG TRANSPORTER, PUTATIVE (AFU_ORTHOLOGUE AFUA_3G08530)-RELATED"/>
    <property type="match status" value="1"/>
</dbReference>
<feature type="transmembrane region" description="Helical" evidence="10">
    <location>
        <begin position="449"/>
        <end position="470"/>
    </location>
</feature>
<dbReference type="OrthoDB" id="10021397at2759"/>
<feature type="transmembrane region" description="Helical" evidence="10">
    <location>
        <begin position="280"/>
        <end position="303"/>
    </location>
</feature>
<dbReference type="Proteomes" id="UP000007802">
    <property type="component" value="Unassembled WGS sequence"/>
</dbReference>
<feature type="domain" description="Major facilitator superfamily (MFS) profile" evidence="11">
    <location>
        <begin position="94"/>
        <end position="585"/>
    </location>
</feature>
<name>F2TQL1_AJEDA</name>
<dbReference type="PRINTS" id="PR01036">
    <property type="entry name" value="TCRTETB"/>
</dbReference>
<evidence type="ECO:0000256" key="7">
    <source>
        <dbReference type="ARBA" id="ARBA00069956"/>
    </source>
</evidence>
<reference evidence="12" key="1">
    <citation type="submission" date="2010-03" db="EMBL/GenBank/DDBJ databases">
        <title>Annotation of Blastomyces dermatitidis strain ATCC 18188.</title>
        <authorList>
            <consortium name="The Broad Institute Genome Sequencing Platform"/>
            <consortium name="Broad Institute Genome Sequencing Center for Infectious Disease."/>
            <person name="Cuomo C."/>
            <person name="Klein B."/>
            <person name="Sullivan T."/>
            <person name="Heitman J."/>
            <person name="Young S."/>
            <person name="Zeng Q."/>
            <person name="Gargeya S."/>
            <person name="Alvarado L."/>
            <person name="Berlin A.M."/>
            <person name="Chapman S.B."/>
            <person name="Chen Z."/>
            <person name="Freedman E."/>
            <person name="Gellesch M."/>
            <person name="Goldberg J."/>
            <person name="Griggs A."/>
            <person name="Gujja S."/>
            <person name="Heilman E."/>
            <person name="Heiman D."/>
            <person name="Howarth C."/>
            <person name="Mehta T."/>
            <person name="Neiman D."/>
            <person name="Pearson M."/>
            <person name="Roberts A."/>
            <person name="Saif S."/>
            <person name="Shea T."/>
            <person name="Shenoy N."/>
            <person name="Sisk P."/>
            <person name="Stolte C."/>
            <person name="Sykes S."/>
            <person name="White J."/>
            <person name="Yandava C."/>
            <person name="Haas B."/>
            <person name="Nusbaum C."/>
            <person name="Birren B."/>
        </authorList>
    </citation>
    <scope>NUCLEOTIDE SEQUENCE [LARGE SCALE GENOMIC DNA]</scope>
    <source>
        <strain evidence="12">ATCC 18188</strain>
    </source>
</reference>
<dbReference type="FunFam" id="1.20.1720.10:FF:000014">
    <property type="entry name" value="MFS drug transporter, putative"/>
    <property type="match status" value="1"/>
</dbReference>
<gene>
    <name evidence="12" type="ORF">BDDG_08469</name>
</gene>
<protein>
    <recommendedName>
        <fullName evidence="7">Efflux pump dotC</fullName>
    </recommendedName>
    <alternativeName>
        <fullName evidence="8">Dothistromin biosynthesis protein C</fullName>
    </alternativeName>
</protein>
<organism evidence="12">
    <name type="scientific">Ajellomyces dermatitidis (strain ATCC 18188 / CBS 674.68)</name>
    <name type="common">Blastomyces dermatitidis</name>
    <dbReference type="NCBI Taxonomy" id="653446"/>
    <lineage>
        <taxon>Eukaryota</taxon>
        <taxon>Fungi</taxon>
        <taxon>Dikarya</taxon>
        <taxon>Ascomycota</taxon>
        <taxon>Pezizomycotina</taxon>
        <taxon>Eurotiomycetes</taxon>
        <taxon>Eurotiomycetidae</taxon>
        <taxon>Onygenales</taxon>
        <taxon>Ajellomycetaceae</taxon>
        <taxon>Blastomyces</taxon>
    </lineage>
</organism>
<dbReference type="AlphaFoldDB" id="F2TQL1"/>
<dbReference type="GO" id="GO:0005886">
    <property type="term" value="C:plasma membrane"/>
    <property type="evidence" value="ECO:0007669"/>
    <property type="project" value="TreeGrafter"/>
</dbReference>
<sequence length="633" mass="68412">MPVSPSLKCARERMLTDQARHPDAENATTQPNDLHDITSMGSVPSPASARDPTETSQNIEASAGSSSDPPTSGERSGGNGEKEAKMSKSRIAVIMTALCLAVFLAALDMTIITTALPTISEQFKVSQGDYTWIGSAYTLGAAASMPSWGKISDIFGRKPILLLANVVFFVGSLICGLSINIKMLLAGRAVQGIGGGGLLSLVNISIGDLFSMRTRSVYYAMVGMVWAIAGTLGPVIGGAFTQYVSWRWCFYVNLPIDGVAFVIILFFLKIQTPKTPFLAGLRAIDWFGSITVVCGTVMFLLGLDYGGVSFPWTSATVICLIVFGVVTLGIFVIIQWKVAAYPIIPLWLFKQRSTVAAYGAALFHGFVFTSDSFFLPLYFQVIIGASPLQSGIYLFPSVISMALASASTGIFIRKTGQYLPVIWLGFTVMLLGHGLYIDLPSQTSWPRIIIYQIISGLGIGPNFQAPLIALQSHIKPSDIATATSTFGFCRNIASSVSVVISGVIFQNHMKSRLDKLSGQLPPQVIQQLGATSAGASAGIVNSLPEDQKRPILEAYTNALQMMWVFYTVLSAGGLAVSLLIGRQTLRKEHEVTKTGLDVQARERDERLQREKDKKLEKEEKKRMDNATGISIQK</sequence>
<evidence type="ECO:0000313" key="12">
    <source>
        <dbReference type="EMBL" id="EGE85524.1"/>
    </source>
</evidence>
<dbReference type="PANTHER" id="PTHR23501">
    <property type="entry name" value="MAJOR FACILITATOR SUPERFAMILY"/>
    <property type="match status" value="1"/>
</dbReference>
<dbReference type="FunFam" id="1.20.1250.20:FF:000196">
    <property type="entry name" value="MFS toxin efflux pump (AflT)"/>
    <property type="match status" value="1"/>
</dbReference>
<proteinExistence type="inferred from homology"/>
<evidence type="ECO:0000259" key="11">
    <source>
        <dbReference type="PROSITE" id="PS50850"/>
    </source>
</evidence>
<dbReference type="InterPro" id="IPR020846">
    <property type="entry name" value="MFS_dom"/>
</dbReference>